<keyword evidence="3" id="KW-0472">Membrane</keyword>
<evidence type="ECO:0000256" key="3">
    <source>
        <dbReference type="SAM" id="Phobius"/>
    </source>
</evidence>
<evidence type="ECO:0000313" key="4">
    <source>
        <dbReference type="EMBL" id="EFE43793.1"/>
    </source>
</evidence>
<dbReference type="KEGG" id="tve:TRV_01471"/>
<feature type="transmembrane region" description="Helical" evidence="3">
    <location>
        <begin position="185"/>
        <end position="204"/>
    </location>
</feature>
<dbReference type="Gene3D" id="1.25.40.20">
    <property type="entry name" value="Ankyrin repeat-containing domain"/>
    <property type="match status" value="2"/>
</dbReference>
<dbReference type="PANTHER" id="PTHR34706:SF3">
    <property type="entry name" value="ANKYRIN REPEAT PROTEIN (AFU_ORTHOLOGUE AFUA_7G06200)"/>
    <property type="match status" value="1"/>
</dbReference>
<dbReference type="EMBL" id="ACYE01000078">
    <property type="protein sequence ID" value="EFE43793.1"/>
    <property type="molecule type" value="Genomic_DNA"/>
</dbReference>
<keyword evidence="1" id="KW-0040">ANK repeat</keyword>
<feature type="transmembrane region" description="Helical" evidence="3">
    <location>
        <begin position="210"/>
        <end position="228"/>
    </location>
</feature>
<keyword evidence="5" id="KW-1185">Reference proteome</keyword>
<feature type="repeat" description="ANK" evidence="1">
    <location>
        <begin position="123"/>
        <end position="156"/>
    </location>
</feature>
<accession>D4D314</accession>
<organism evidence="4 5">
    <name type="scientific">Trichophyton verrucosum (strain HKI 0517)</name>
    <dbReference type="NCBI Taxonomy" id="663202"/>
    <lineage>
        <taxon>Eukaryota</taxon>
        <taxon>Fungi</taxon>
        <taxon>Dikarya</taxon>
        <taxon>Ascomycota</taxon>
        <taxon>Pezizomycotina</taxon>
        <taxon>Eurotiomycetes</taxon>
        <taxon>Eurotiomycetidae</taxon>
        <taxon>Onygenales</taxon>
        <taxon>Arthrodermataceae</taxon>
        <taxon>Trichophyton</taxon>
    </lineage>
</organism>
<feature type="region of interest" description="Disordered" evidence="2">
    <location>
        <begin position="58"/>
        <end position="88"/>
    </location>
</feature>
<dbReference type="OrthoDB" id="2142040at2759"/>
<dbReference type="PANTHER" id="PTHR34706">
    <property type="entry name" value="SLR1338 PROTEIN"/>
    <property type="match status" value="1"/>
</dbReference>
<sequence>MMASIYDLAKSGQLTKEHMANKEIIRDLNTIHPRTKLTPLGIAVWFSHVKVVKLLLNNGANPDGKDPTKVQNKDPSKDPSKDYDPVRPPLWVAAARSKKRVGTMTQLLLHAGADPNIVSTVDDNSSPLLAAVKTYKPPYLLNALVDRGANPDQENKHKETPREIAEARGDPDTIKALRKRKERSLGWLHWIGVIVSIVVGVVAWVNAFVVVAVVGAAGAATAAGPYVTHVIRRRFHMSGIFDEKVWPEKLKQPEPKEEFQKDAKDFIEENDLNKFFPSNDPFLQTVVDKATKLEANPDNTLDTKALTRLALFQPIMYCDDSGSMNEGNRVEHQIDIVERIASIATRIIPDDEGVKVRFINRNTEIMIYQRTLGELRQLMGQQAPYGPTELGTYLRSRILEPLVYQPLATNSLRRPVLVFIITDGCPQGEYPETLKQAILECGRRLEAAGYERTGKEEELINS</sequence>
<dbReference type="RefSeq" id="XP_003024404.1">
    <property type="nucleotide sequence ID" value="XM_003024358.1"/>
</dbReference>
<dbReference type="GeneID" id="9579626"/>
<name>D4D314_TRIVH</name>
<dbReference type="SUPFAM" id="SSF48403">
    <property type="entry name" value="Ankyrin repeat"/>
    <property type="match status" value="1"/>
</dbReference>
<keyword evidence="3" id="KW-0812">Transmembrane</keyword>
<dbReference type="InterPro" id="IPR036770">
    <property type="entry name" value="Ankyrin_rpt-contain_sf"/>
</dbReference>
<proteinExistence type="predicted"/>
<dbReference type="HOGENOM" id="CLU_024883_0_0_1"/>
<evidence type="ECO:0000313" key="5">
    <source>
        <dbReference type="Proteomes" id="UP000008383"/>
    </source>
</evidence>
<evidence type="ECO:0000256" key="1">
    <source>
        <dbReference type="PROSITE-ProRule" id="PRU00023"/>
    </source>
</evidence>
<dbReference type="AlphaFoldDB" id="D4D314"/>
<reference evidence="5" key="1">
    <citation type="journal article" date="2011" name="Genome Biol.">
        <title>Comparative and functional genomics provide insights into the pathogenicity of dermatophytic fungi.</title>
        <authorList>
            <person name="Burmester A."/>
            <person name="Shelest E."/>
            <person name="Gloeckner G."/>
            <person name="Heddergott C."/>
            <person name="Schindler S."/>
            <person name="Staib P."/>
            <person name="Heidel A."/>
            <person name="Felder M."/>
            <person name="Petzold A."/>
            <person name="Szafranski K."/>
            <person name="Feuermann M."/>
            <person name="Pedruzzi I."/>
            <person name="Priebe S."/>
            <person name="Groth M."/>
            <person name="Winkler R."/>
            <person name="Li W."/>
            <person name="Kniemeyer O."/>
            <person name="Schroeckh V."/>
            <person name="Hertweck C."/>
            <person name="Hube B."/>
            <person name="White T.C."/>
            <person name="Platzer M."/>
            <person name="Guthke R."/>
            <person name="Heitman J."/>
            <person name="Woestemeyer J."/>
            <person name="Zipfel P.F."/>
            <person name="Monod M."/>
            <person name="Brakhage A.A."/>
        </authorList>
    </citation>
    <scope>NUCLEOTIDE SEQUENCE [LARGE SCALE GENOMIC DNA]</scope>
    <source>
        <strain evidence="5">HKI 0517</strain>
    </source>
</reference>
<feature type="compositionally biased region" description="Basic and acidic residues" evidence="2">
    <location>
        <begin position="63"/>
        <end position="85"/>
    </location>
</feature>
<dbReference type="SMART" id="SM00248">
    <property type="entry name" value="ANK"/>
    <property type="match status" value="4"/>
</dbReference>
<feature type="repeat" description="ANK" evidence="1">
    <location>
        <begin position="35"/>
        <end position="67"/>
    </location>
</feature>
<dbReference type="PROSITE" id="PS50088">
    <property type="entry name" value="ANK_REPEAT"/>
    <property type="match status" value="2"/>
</dbReference>
<dbReference type="InterPro" id="IPR002110">
    <property type="entry name" value="Ankyrin_rpt"/>
</dbReference>
<comment type="caution">
    <text evidence="4">The sequence shown here is derived from an EMBL/GenBank/DDBJ whole genome shotgun (WGS) entry which is preliminary data.</text>
</comment>
<gene>
    <name evidence="4" type="ORF">TRV_01471</name>
</gene>
<dbReference type="PROSITE" id="PS50297">
    <property type="entry name" value="ANK_REP_REGION"/>
    <property type="match status" value="1"/>
</dbReference>
<dbReference type="Proteomes" id="UP000008383">
    <property type="component" value="Unassembled WGS sequence"/>
</dbReference>
<keyword evidence="3" id="KW-1133">Transmembrane helix</keyword>
<dbReference type="Pfam" id="PF00023">
    <property type="entry name" value="Ank"/>
    <property type="match status" value="1"/>
</dbReference>
<protein>
    <submittedName>
        <fullName evidence="4">Ankyrin repeat protein</fullName>
    </submittedName>
</protein>
<evidence type="ECO:0000256" key="2">
    <source>
        <dbReference type="SAM" id="MobiDB-lite"/>
    </source>
</evidence>